<dbReference type="Proteomes" id="UP000050417">
    <property type="component" value="Unassembled WGS sequence"/>
</dbReference>
<evidence type="ECO:0000259" key="1">
    <source>
        <dbReference type="PROSITE" id="PS51186"/>
    </source>
</evidence>
<evidence type="ECO:0000313" key="2">
    <source>
        <dbReference type="EMBL" id="KPL77665.1"/>
    </source>
</evidence>
<dbReference type="RefSeq" id="WP_075062609.1">
    <property type="nucleotide sequence ID" value="NZ_LGCL01000022.1"/>
</dbReference>
<dbReference type="Gene3D" id="3.40.630.30">
    <property type="match status" value="1"/>
</dbReference>
<dbReference type="GO" id="GO:0016747">
    <property type="term" value="F:acyltransferase activity, transferring groups other than amino-acyl groups"/>
    <property type="evidence" value="ECO:0007669"/>
    <property type="project" value="InterPro"/>
</dbReference>
<dbReference type="SUPFAM" id="SSF55729">
    <property type="entry name" value="Acyl-CoA N-acyltransferases (Nat)"/>
    <property type="match status" value="1"/>
</dbReference>
<dbReference type="InterPro" id="IPR016181">
    <property type="entry name" value="Acyl_CoA_acyltransferase"/>
</dbReference>
<dbReference type="AlphaFoldDB" id="A0A0P6XMN7"/>
<dbReference type="OrthoDB" id="423921at2"/>
<dbReference type="PROSITE" id="PS51186">
    <property type="entry name" value="GNAT"/>
    <property type="match status" value="1"/>
</dbReference>
<name>A0A0P6XMN7_9CHLR</name>
<organism evidence="2 3">
    <name type="scientific">Ornatilinea apprima</name>
    <dbReference type="NCBI Taxonomy" id="1134406"/>
    <lineage>
        <taxon>Bacteria</taxon>
        <taxon>Bacillati</taxon>
        <taxon>Chloroflexota</taxon>
        <taxon>Anaerolineae</taxon>
        <taxon>Anaerolineales</taxon>
        <taxon>Anaerolineaceae</taxon>
        <taxon>Ornatilinea</taxon>
    </lineage>
</organism>
<keyword evidence="3" id="KW-1185">Reference proteome</keyword>
<evidence type="ECO:0000313" key="3">
    <source>
        <dbReference type="Proteomes" id="UP000050417"/>
    </source>
</evidence>
<feature type="domain" description="N-acetyltransferase" evidence="1">
    <location>
        <begin position="3"/>
        <end position="172"/>
    </location>
</feature>
<dbReference type="STRING" id="1134406.ADN00_08720"/>
<proteinExistence type="predicted"/>
<dbReference type="EMBL" id="LGCL01000022">
    <property type="protein sequence ID" value="KPL77665.1"/>
    <property type="molecule type" value="Genomic_DNA"/>
</dbReference>
<dbReference type="Pfam" id="PF00583">
    <property type="entry name" value="Acetyltransf_1"/>
    <property type="match status" value="1"/>
</dbReference>
<dbReference type="InterPro" id="IPR000182">
    <property type="entry name" value="GNAT_dom"/>
</dbReference>
<protein>
    <recommendedName>
        <fullName evidence="1">N-acetyltransferase domain-containing protein</fullName>
    </recommendedName>
</protein>
<gene>
    <name evidence="2" type="ORF">ADN00_08720</name>
</gene>
<accession>A0A0P6XMN7</accession>
<reference evidence="2 3" key="1">
    <citation type="submission" date="2015-07" db="EMBL/GenBank/DDBJ databases">
        <title>Genome sequence of Ornatilinea apprima DSM 23815.</title>
        <authorList>
            <person name="Hemp J."/>
            <person name="Ward L.M."/>
            <person name="Pace L.A."/>
            <person name="Fischer W.W."/>
        </authorList>
    </citation>
    <scope>NUCLEOTIDE SEQUENCE [LARGE SCALE GENOMIC DNA]</scope>
    <source>
        <strain evidence="2 3">P3M-1</strain>
    </source>
</reference>
<comment type="caution">
    <text evidence="2">The sequence shown here is derived from an EMBL/GenBank/DDBJ whole genome shotgun (WGS) entry which is preliminary data.</text>
</comment>
<sequence length="172" mass="19756">MNYNFVPMNRAYASTIVDTWKYEQEYSIYDYANEADHMLDEEGWGRGIFAVLNPQGDLVGELSVEFFDAQGQPADFCNFDDQALISERELWIGFGLRPDLVGQGFGVDFVTACVEYAARRFGYRGEYIRLGVAMFNQRAIKTYEKAGFQKFDQTVGEISGKTFECAYMRKRL</sequence>